<dbReference type="Pfam" id="PF09243">
    <property type="entry name" value="Rsm22"/>
    <property type="match status" value="1"/>
</dbReference>
<dbReference type="GO" id="GO:0032259">
    <property type="term" value="P:methylation"/>
    <property type="evidence" value="ECO:0007669"/>
    <property type="project" value="UniProtKB-KW"/>
</dbReference>
<feature type="non-terminal residue" evidence="5">
    <location>
        <position position="1"/>
    </location>
</feature>
<keyword evidence="2" id="KW-0809">Transit peptide</keyword>
<proteinExistence type="predicted"/>
<organism evidence="5 6">
    <name type="scientific">Chloroflexus aggregans</name>
    <dbReference type="NCBI Taxonomy" id="152260"/>
    <lineage>
        <taxon>Bacteria</taxon>
        <taxon>Bacillati</taxon>
        <taxon>Chloroflexota</taxon>
        <taxon>Chloroflexia</taxon>
        <taxon>Chloroflexales</taxon>
        <taxon>Chloroflexineae</taxon>
        <taxon>Chloroflexaceae</taxon>
        <taxon>Chloroflexus</taxon>
    </lineage>
</organism>
<evidence type="ECO:0000313" key="5">
    <source>
        <dbReference type="EMBL" id="PMP75820.1"/>
    </source>
</evidence>
<evidence type="ECO:0000256" key="2">
    <source>
        <dbReference type="ARBA" id="ARBA00022946"/>
    </source>
</evidence>
<gene>
    <name evidence="5" type="ORF">C0184_13540</name>
</gene>
<keyword evidence="5" id="KW-0489">Methyltransferase</keyword>
<dbReference type="EMBL" id="PNIQ01000910">
    <property type="protein sequence ID" value="PMP75820.1"/>
    <property type="molecule type" value="Genomic_DNA"/>
</dbReference>
<protein>
    <submittedName>
        <fullName evidence="5">rRNA methyltransferase</fullName>
    </submittedName>
</protein>
<keyword evidence="5" id="KW-0808">Transferase</keyword>
<keyword evidence="4" id="KW-0411">Iron-sulfur</keyword>
<name>A0A2J6WXB0_9CHLR</name>
<evidence type="ECO:0000313" key="6">
    <source>
        <dbReference type="Proteomes" id="UP000243376"/>
    </source>
</evidence>
<evidence type="ECO:0000256" key="1">
    <source>
        <dbReference type="ARBA" id="ARBA00022723"/>
    </source>
</evidence>
<dbReference type="Proteomes" id="UP000243376">
    <property type="component" value="Unassembled WGS sequence"/>
</dbReference>
<dbReference type="InterPro" id="IPR015324">
    <property type="entry name" value="Ribosomal_Rsm22-like"/>
</dbReference>
<dbReference type="AlphaFoldDB" id="A0A2J6WXB0"/>
<comment type="caution">
    <text evidence="5">The sequence shown here is derived from an EMBL/GenBank/DDBJ whole genome shotgun (WGS) entry which is preliminary data.</text>
</comment>
<evidence type="ECO:0000256" key="4">
    <source>
        <dbReference type="ARBA" id="ARBA00023014"/>
    </source>
</evidence>
<reference evidence="5 6" key="1">
    <citation type="submission" date="2018-01" db="EMBL/GenBank/DDBJ databases">
        <title>Metagenomic assembled genomes from two thermal pools in the Uzon Caldera, Kamchatka, Russia.</title>
        <authorList>
            <person name="Wilkins L."/>
            <person name="Ettinger C."/>
        </authorList>
    </citation>
    <scope>NUCLEOTIDE SEQUENCE [LARGE SCALE GENOMIC DNA]</scope>
    <source>
        <strain evidence="5">ZAV-02</strain>
    </source>
</reference>
<dbReference type="GO" id="GO:0006412">
    <property type="term" value="P:translation"/>
    <property type="evidence" value="ECO:0007669"/>
    <property type="project" value="InterPro"/>
</dbReference>
<accession>A0A2J6WXB0</accession>
<keyword evidence="1" id="KW-0479">Metal-binding</keyword>
<dbReference type="GO" id="GO:0008168">
    <property type="term" value="F:methyltransferase activity"/>
    <property type="evidence" value="ECO:0007669"/>
    <property type="project" value="UniProtKB-KW"/>
</dbReference>
<dbReference type="GO" id="GO:0046872">
    <property type="term" value="F:metal ion binding"/>
    <property type="evidence" value="ECO:0007669"/>
    <property type="project" value="UniProtKB-KW"/>
</dbReference>
<keyword evidence="3" id="KW-0408">Iron</keyword>
<evidence type="ECO:0000256" key="3">
    <source>
        <dbReference type="ARBA" id="ARBA00023004"/>
    </source>
</evidence>
<dbReference type="GO" id="GO:0051536">
    <property type="term" value="F:iron-sulfur cluster binding"/>
    <property type="evidence" value="ECO:0007669"/>
    <property type="project" value="UniProtKB-KW"/>
</dbReference>
<sequence>RIIRHPLIHSGHIELQVCTVQGVQHITVTRRHGAVWRQARASEWGDGWDIDHAFTSATSSDKTNG</sequence>